<evidence type="ECO:0000256" key="1">
    <source>
        <dbReference type="ARBA" id="ARBA00011738"/>
    </source>
</evidence>
<dbReference type="SMART" id="SM00886">
    <property type="entry name" value="Dabb"/>
    <property type="match status" value="1"/>
</dbReference>
<evidence type="ECO:0000313" key="3">
    <source>
        <dbReference type="EMBL" id="NYI41681.1"/>
    </source>
</evidence>
<reference evidence="3 4" key="1">
    <citation type="submission" date="2020-07" db="EMBL/GenBank/DDBJ databases">
        <title>Sequencing the genomes of 1000 actinobacteria strains.</title>
        <authorList>
            <person name="Klenk H.-P."/>
        </authorList>
    </citation>
    <scope>NUCLEOTIDE SEQUENCE [LARGE SCALE GENOMIC DNA]</scope>
    <source>
        <strain evidence="3 4">DSM 19970</strain>
    </source>
</reference>
<dbReference type="PANTHER" id="PTHR33178">
    <property type="match status" value="1"/>
</dbReference>
<name>A0A7Y9ZE26_9MICO</name>
<dbReference type="InterPro" id="IPR013097">
    <property type="entry name" value="Dabb"/>
</dbReference>
<gene>
    <name evidence="3" type="ORF">BKA03_001800</name>
</gene>
<dbReference type="AlphaFoldDB" id="A0A7Y9ZE26"/>
<dbReference type="Proteomes" id="UP000547973">
    <property type="component" value="Unassembled WGS sequence"/>
</dbReference>
<dbReference type="SUPFAM" id="SSF54909">
    <property type="entry name" value="Dimeric alpha+beta barrel"/>
    <property type="match status" value="1"/>
</dbReference>
<dbReference type="InterPro" id="IPR011008">
    <property type="entry name" value="Dimeric_a/b-barrel"/>
</dbReference>
<evidence type="ECO:0000259" key="2">
    <source>
        <dbReference type="PROSITE" id="PS51502"/>
    </source>
</evidence>
<protein>
    <recommendedName>
        <fullName evidence="2">Stress-response A/B barrel domain-containing protein</fullName>
    </recommendedName>
</protein>
<dbReference type="Pfam" id="PF07876">
    <property type="entry name" value="Dabb"/>
    <property type="match status" value="1"/>
</dbReference>
<proteinExistence type="predicted"/>
<dbReference type="RefSeq" id="WP_218856017.1">
    <property type="nucleotide sequence ID" value="NZ_JACBZO010000001.1"/>
</dbReference>
<dbReference type="Gene3D" id="3.30.70.100">
    <property type="match status" value="1"/>
</dbReference>
<keyword evidence="4" id="KW-1185">Reference proteome</keyword>
<dbReference type="InterPro" id="IPR044662">
    <property type="entry name" value="HS1/DABB1-like"/>
</dbReference>
<sequence length="103" mass="11051">MNTPGSIVHVVMTQWRADAPSEAFAEIKAIIGRFQAEIPGIVSVVEGASVSTEGLESGFEWALVVTFESKAARDGYLDHPTHLPVAALIGKWAERVVVFDLSA</sequence>
<dbReference type="PANTHER" id="PTHR33178:SF10">
    <property type="entry name" value="STRESS-RESPONSE A_B BARREL DOMAIN-CONTAINING PROTEIN"/>
    <property type="match status" value="1"/>
</dbReference>
<evidence type="ECO:0000313" key="4">
    <source>
        <dbReference type="Proteomes" id="UP000547973"/>
    </source>
</evidence>
<accession>A0A7Y9ZE26</accession>
<organism evidence="3 4">
    <name type="scientific">Demequina lutea</name>
    <dbReference type="NCBI Taxonomy" id="431489"/>
    <lineage>
        <taxon>Bacteria</taxon>
        <taxon>Bacillati</taxon>
        <taxon>Actinomycetota</taxon>
        <taxon>Actinomycetes</taxon>
        <taxon>Micrococcales</taxon>
        <taxon>Demequinaceae</taxon>
        <taxon>Demequina</taxon>
    </lineage>
</organism>
<comment type="subunit">
    <text evidence="1">Homodimer.</text>
</comment>
<feature type="domain" description="Stress-response A/B barrel" evidence="2">
    <location>
        <begin position="7"/>
        <end position="101"/>
    </location>
</feature>
<comment type="caution">
    <text evidence="3">The sequence shown here is derived from an EMBL/GenBank/DDBJ whole genome shotgun (WGS) entry which is preliminary data.</text>
</comment>
<dbReference type="EMBL" id="JACBZO010000001">
    <property type="protein sequence ID" value="NYI41681.1"/>
    <property type="molecule type" value="Genomic_DNA"/>
</dbReference>
<dbReference type="PROSITE" id="PS51502">
    <property type="entry name" value="S_R_A_B_BARREL"/>
    <property type="match status" value="1"/>
</dbReference>